<feature type="DNA-binding region" description="H-T-H motif" evidence="2">
    <location>
        <begin position="35"/>
        <end position="54"/>
    </location>
</feature>
<dbReference type="PRINTS" id="PR00455">
    <property type="entry name" value="HTHTETR"/>
</dbReference>
<dbReference type="InterPro" id="IPR050109">
    <property type="entry name" value="HTH-type_TetR-like_transc_reg"/>
</dbReference>
<name>A0ABV8MQ09_9NEIS</name>
<dbReference type="SUPFAM" id="SSF46689">
    <property type="entry name" value="Homeodomain-like"/>
    <property type="match status" value="1"/>
</dbReference>
<dbReference type="PANTHER" id="PTHR30055:SF178">
    <property type="entry name" value="POSSIBLE TRANSCRIPTIONAL REGULATORY PROTEIN"/>
    <property type="match status" value="1"/>
</dbReference>
<evidence type="ECO:0000256" key="1">
    <source>
        <dbReference type="ARBA" id="ARBA00023125"/>
    </source>
</evidence>
<protein>
    <submittedName>
        <fullName evidence="4">TetR family transcriptional regulator</fullName>
    </submittedName>
</protein>
<gene>
    <name evidence="4" type="ORF">ACFOW7_08040</name>
</gene>
<dbReference type="InterPro" id="IPR001647">
    <property type="entry name" value="HTH_TetR"/>
</dbReference>
<dbReference type="EMBL" id="JBHSBU010000001">
    <property type="protein sequence ID" value="MFC4159305.1"/>
    <property type="molecule type" value="Genomic_DNA"/>
</dbReference>
<proteinExistence type="predicted"/>
<evidence type="ECO:0000259" key="3">
    <source>
        <dbReference type="PROSITE" id="PS50977"/>
    </source>
</evidence>
<dbReference type="InterPro" id="IPR041483">
    <property type="entry name" value="TetR_C_34"/>
</dbReference>
<dbReference type="Pfam" id="PF00440">
    <property type="entry name" value="TetR_N"/>
    <property type="match status" value="1"/>
</dbReference>
<sequence length="216" mass="23647">MPPRALAQEDKAARRADILNAARELFLADSHQLPSVARIAAAAGLAKGTVYLYFTTKEDIFLALLGSEFDAAFDQLDALLAIDQPLEALLAAFLDAYAAYLDANPEFLRLASMSAPVLEQNVAEEQGYAFKYGIALRLIRSGRLLEVRLPTLAPGQGAALLLRTYAVTLGLWQTVDYPQPVKSRLTDPMFAVLRPDFRTELAATLTQLWRGALLPN</sequence>
<dbReference type="RefSeq" id="WP_378162923.1">
    <property type="nucleotide sequence ID" value="NZ_JBHSBU010000001.1"/>
</dbReference>
<dbReference type="Gene3D" id="1.10.357.10">
    <property type="entry name" value="Tetracycline Repressor, domain 2"/>
    <property type="match status" value="1"/>
</dbReference>
<evidence type="ECO:0000313" key="5">
    <source>
        <dbReference type="Proteomes" id="UP001595791"/>
    </source>
</evidence>
<feature type="domain" description="HTH tetR-type" evidence="3">
    <location>
        <begin position="12"/>
        <end position="72"/>
    </location>
</feature>
<comment type="caution">
    <text evidence="4">The sequence shown here is derived from an EMBL/GenBank/DDBJ whole genome shotgun (WGS) entry which is preliminary data.</text>
</comment>
<dbReference type="InterPro" id="IPR009057">
    <property type="entry name" value="Homeodomain-like_sf"/>
</dbReference>
<dbReference type="Pfam" id="PF17929">
    <property type="entry name" value="TetR_C_34"/>
    <property type="match status" value="1"/>
</dbReference>
<accession>A0ABV8MQ09</accession>
<dbReference type="PROSITE" id="PS50977">
    <property type="entry name" value="HTH_TETR_2"/>
    <property type="match status" value="1"/>
</dbReference>
<keyword evidence="5" id="KW-1185">Reference proteome</keyword>
<evidence type="ECO:0000256" key="2">
    <source>
        <dbReference type="PROSITE-ProRule" id="PRU00335"/>
    </source>
</evidence>
<organism evidence="4 5">
    <name type="scientific">Chitinimonas lacunae</name>
    <dbReference type="NCBI Taxonomy" id="1963018"/>
    <lineage>
        <taxon>Bacteria</taxon>
        <taxon>Pseudomonadati</taxon>
        <taxon>Pseudomonadota</taxon>
        <taxon>Betaproteobacteria</taxon>
        <taxon>Neisseriales</taxon>
        <taxon>Chitinibacteraceae</taxon>
        <taxon>Chitinimonas</taxon>
    </lineage>
</organism>
<dbReference type="PANTHER" id="PTHR30055">
    <property type="entry name" value="HTH-TYPE TRANSCRIPTIONAL REGULATOR RUTR"/>
    <property type="match status" value="1"/>
</dbReference>
<reference evidence="5" key="1">
    <citation type="journal article" date="2019" name="Int. J. Syst. Evol. Microbiol.">
        <title>The Global Catalogue of Microorganisms (GCM) 10K type strain sequencing project: providing services to taxonomists for standard genome sequencing and annotation.</title>
        <authorList>
            <consortium name="The Broad Institute Genomics Platform"/>
            <consortium name="The Broad Institute Genome Sequencing Center for Infectious Disease"/>
            <person name="Wu L."/>
            <person name="Ma J."/>
        </authorList>
    </citation>
    <scope>NUCLEOTIDE SEQUENCE [LARGE SCALE GENOMIC DNA]</scope>
    <source>
        <strain evidence="5">LMG 29894</strain>
    </source>
</reference>
<keyword evidence="1 2" id="KW-0238">DNA-binding</keyword>
<evidence type="ECO:0000313" key="4">
    <source>
        <dbReference type="EMBL" id="MFC4159305.1"/>
    </source>
</evidence>
<dbReference type="Proteomes" id="UP001595791">
    <property type="component" value="Unassembled WGS sequence"/>
</dbReference>